<keyword evidence="6" id="KW-1185">Reference proteome</keyword>
<dbReference type="OrthoDB" id="9804309at2"/>
<comment type="caution">
    <text evidence="5">The sequence shown here is derived from an EMBL/GenBank/DDBJ whole genome shotgun (WGS) entry which is preliminary data.</text>
</comment>
<reference evidence="5 6" key="1">
    <citation type="submission" date="2019-07" db="EMBL/GenBank/DDBJ databases">
        <title>Whole genome shotgun sequence of Cellulomonas xylanilytica NBRC 101102.</title>
        <authorList>
            <person name="Hosoyama A."/>
            <person name="Uohara A."/>
            <person name="Ohji S."/>
            <person name="Ichikawa N."/>
        </authorList>
    </citation>
    <scope>NUCLEOTIDE SEQUENCE [LARGE SCALE GENOMIC DNA]</scope>
    <source>
        <strain evidence="5 6">NBRC 101102</strain>
    </source>
</reference>
<evidence type="ECO:0000256" key="2">
    <source>
        <dbReference type="ARBA" id="ARBA00033753"/>
    </source>
</evidence>
<dbReference type="InterPro" id="IPR036413">
    <property type="entry name" value="YaeB-like_sf"/>
</dbReference>
<dbReference type="InterPro" id="IPR036414">
    <property type="entry name" value="YaeB_N_sf"/>
</dbReference>
<accession>A0A510V566</accession>
<evidence type="ECO:0000256" key="1">
    <source>
        <dbReference type="ARBA" id="ARBA00022691"/>
    </source>
</evidence>
<organism evidence="5 6">
    <name type="scientific">Cellulomonas xylanilytica</name>
    <dbReference type="NCBI Taxonomy" id="233583"/>
    <lineage>
        <taxon>Bacteria</taxon>
        <taxon>Bacillati</taxon>
        <taxon>Actinomycetota</taxon>
        <taxon>Actinomycetes</taxon>
        <taxon>Micrococcales</taxon>
        <taxon>Cellulomonadaceae</taxon>
        <taxon>Cellulomonas</taxon>
    </lineage>
</organism>
<dbReference type="CDD" id="cd09281">
    <property type="entry name" value="UPF0066"/>
    <property type="match status" value="1"/>
</dbReference>
<proteinExistence type="inferred from homology"/>
<dbReference type="InterPro" id="IPR040372">
    <property type="entry name" value="YaeB-like"/>
</dbReference>
<dbReference type="Proteomes" id="UP000321118">
    <property type="component" value="Unassembled WGS sequence"/>
</dbReference>
<keyword evidence="5" id="KW-0489">Methyltransferase</keyword>
<evidence type="ECO:0000313" key="5">
    <source>
        <dbReference type="EMBL" id="GEK20450.1"/>
    </source>
</evidence>
<dbReference type="GO" id="GO:0008168">
    <property type="term" value="F:methyltransferase activity"/>
    <property type="evidence" value="ECO:0007669"/>
    <property type="project" value="UniProtKB-KW"/>
</dbReference>
<dbReference type="PANTHER" id="PTHR12818:SF0">
    <property type="entry name" value="TRNA (ADENINE(37)-N6)-METHYLTRANSFERASE"/>
    <property type="match status" value="1"/>
</dbReference>
<dbReference type="NCBIfam" id="TIGR00104">
    <property type="entry name" value="tRNA_TsaA"/>
    <property type="match status" value="1"/>
</dbReference>
<dbReference type="PROSITE" id="PS51668">
    <property type="entry name" value="TSAA_2"/>
    <property type="match status" value="1"/>
</dbReference>
<evidence type="ECO:0000313" key="6">
    <source>
        <dbReference type="Proteomes" id="UP000321118"/>
    </source>
</evidence>
<dbReference type="GO" id="GO:0032259">
    <property type="term" value="P:methylation"/>
    <property type="evidence" value="ECO:0007669"/>
    <property type="project" value="UniProtKB-KW"/>
</dbReference>
<dbReference type="Pfam" id="PF01980">
    <property type="entry name" value="TrmO_N"/>
    <property type="match status" value="1"/>
</dbReference>
<evidence type="ECO:0000256" key="3">
    <source>
        <dbReference type="SAM" id="MobiDB-lite"/>
    </source>
</evidence>
<keyword evidence="1" id="KW-0949">S-adenosyl-L-methionine</keyword>
<dbReference type="EMBL" id="BJUB01000002">
    <property type="protein sequence ID" value="GEK20450.1"/>
    <property type="molecule type" value="Genomic_DNA"/>
</dbReference>
<dbReference type="InterPro" id="IPR023370">
    <property type="entry name" value="TrmO-like_N"/>
</dbReference>
<dbReference type="InterPro" id="IPR023368">
    <property type="entry name" value="UPF0066_cons_site"/>
</dbReference>
<dbReference type="PANTHER" id="PTHR12818">
    <property type="entry name" value="TRNA (ADENINE(37)-N6)-METHYLTRANSFERASE"/>
    <property type="match status" value="1"/>
</dbReference>
<dbReference type="SUPFAM" id="SSF118196">
    <property type="entry name" value="YaeB-like"/>
    <property type="match status" value="1"/>
</dbReference>
<name>A0A510V566_9CELL</name>
<dbReference type="PROSITE" id="PS01318">
    <property type="entry name" value="TSAA_1"/>
    <property type="match status" value="1"/>
</dbReference>
<dbReference type="Gene3D" id="2.40.30.70">
    <property type="entry name" value="YaeB-like"/>
    <property type="match status" value="1"/>
</dbReference>
<keyword evidence="5" id="KW-0808">Transferase</keyword>
<feature type="region of interest" description="Disordered" evidence="3">
    <location>
        <begin position="71"/>
        <end position="90"/>
    </location>
</feature>
<gene>
    <name evidence="5" type="ORF">CXY01_09700</name>
</gene>
<dbReference type="AlphaFoldDB" id="A0A510V566"/>
<feature type="domain" description="TsaA-like" evidence="4">
    <location>
        <begin position="6"/>
        <end position="136"/>
    </location>
</feature>
<evidence type="ECO:0000259" key="4">
    <source>
        <dbReference type="PROSITE" id="PS51668"/>
    </source>
</evidence>
<dbReference type="RefSeq" id="WP_146925923.1">
    <property type="nucleotide sequence ID" value="NZ_BJUB01000002.1"/>
</dbReference>
<sequence>MTAAELRPVGWVRSPVADPSDAVRQGDEGAPDVVVELDPSVAAAAADLHPGDELLLLTWFHLADRTTLAVHPRSDTTRPQTGVFATRSPDRPNPIGLHRVRLLRVDGLLLHVSGCEAVDGTPVVDIKPVLGAVDER</sequence>
<comment type="similarity">
    <text evidence="2">Belongs to the tRNA methyltransferase O family.</text>
</comment>
<protein>
    <submittedName>
        <fullName evidence="5">tRNA (N6-threonylcarbamoyladenosine(37)-N6)-methyltransferase TrmO</fullName>
    </submittedName>
</protein>